<feature type="non-terminal residue" evidence="1">
    <location>
        <position position="1"/>
    </location>
</feature>
<dbReference type="AlphaFoldDB" id="X1CLF6"/>
<dbReference type="EMBL" id="BART01012762">
    <property type="protein sequence ID" value="GAG85041.1"/>
    <property type="molecule type" value="Genomic_DNA"/>
</dbReference>
<sequence>RTWSSCTNPPDGKQKCNSNHTSDGGWPWFGNASNVSYGSTIAQHTVADLITAGKYSMAAYQSYLTDVYAGQAVMMLVLGLDDEFNFAPFFDYLERIFAAPWNGACLSAAYCSPSPSIQPIPVGSSWMAPSGS</sequence>
<name>X1CLF6_9ZZZZ</name>
<proteinExistence type="predicted"/>
<accession>X1CLF6</accession>
<reference evidence="1" key="1">
    <citation type="journal article" date="2014" name="Front. Microbiol.">
        <title>High frequency of phylogenetically diverse reductive dehalogenase-homologous genes in deep subseafloor sedimentary metagenomes.</title>
        <authorList>
            <person name="Kawai M."/>
            <person name="Futagami T."/>
            <person name="Toyoda A."/>
            <person name="Takaki Y."/>
            <person name="Nishi S."/>
            <person name="Hori S."/>
            <person name="Arai W."/>
            <person name="Tsubouchi T."/>
            <person name="Morono Y."/>
            <person name="Uchiyama I."/>
            <person name="Ito T."/>
            <person name="Fujiyama A."/>
            <person name="Inagaki F."/>
            <person name="Takami H."/>
        </authorList>
    </citation>
    <scope>NUCLEOTIDE SEQUENCE</scope>
    <source>
        <strain evidence="1">Expedition CK06-06</strain>
    </source>
</reference>
<evidence type="ECO:0000313" key="1">
    <source>
        <dbReference type="EMBL" id="GAG85041.1"/>
    </source>
</evidence>
<gene>
    <name evidence="1" type="ORF">S01H4_26459</name>
</gene>
<organism evidence="1">
    <name type="scientific">marine sediment metagenome</name>
    <dbReference type="NCBI Taxonomy" id="412755"/>
    <lineage>
        <taxon>unclassified sequences</taxon>
        <taxon>metagenomes</taxon>
        <taxon>ecological metagenomes</taxon>
    </lineage>
</organism>
<protein>
    <submittedName>
        <fullName evidence="1">Uncharacterized protein</fullName>
    </submittedName>
</protein>
<comment type="caution">
    <text evidence="1">The sequence shown here is derived from an EMBL/GenBank/DDBJ whole genome shotgun (WGS) entry which is preliminary data.</text>
</comment>